<reference evidence="4 5" key="1">
    <citation type="submission" date="2020-01" db="EMBL/GenBank/DDBJ databases">
        <authorList>
            <person name="Peng S.Y."/>
            <person name="Li J."/>
            <person name="Wang M."/>
            <person name="Wang L."/>
            <person name="Wang C.Q."/>
            <person name="Wang J.R."/>
        </authorList>
    </citation>
    <scope>NUCLEOTIDE SEQUENCE [LARGE SCALE GENOMIC DNA]</scope>
    <source>
        <strain evidence="4 5">XCT-34</strain>
    </source>
</reference>
<feature type="transmembrane region" description="Helical" evidence="3">
    <location>
        <begin position="25"/>
        <end position="48"/>
    </location>
</feature>
<keyword evidence="1" id="KW-0175">Coiled coil</keyword>
<gene>
    <name evidence="4" type="ORF">GWI71_16125</name>
</gene>
<evidence type="ECO:0000313" key="4">
    <source>
        <dbReference type="EMBL" id="NBN65221.1"/>
    </source>
</evidence>
<feature type="compositionally biased region" description="Low complexity" evidence="2">
    <location>
        <begin position="349"/>
        <end position="359"/>
    </location>
</feature>
<feature type="region of interest" description="Disordered" evidence="2">
    <location>
        <begin position="404"/>
        <end position="478"/>
    </location>
</feature>
<keyword evidence="3" id="KW-0812">Transmembrane</keyword>
<accession>A0ABW9ZLR0</accession>
<feature type="compositionally biased region" description="Low complexity" evidence="2">
    <location>
        <begin position="404"/>
        <end position="419"/>
    </location>
</feature>
<evidence type="ECO:0000256" key="2">
    <source>
        <dbReference type="SAM" id="MobiDB-lite"/>
    </source>
</evidence>
<proteinExistence type="predicted"/>
<comment type="caution">
    <text evidence="4">The sequence shown here is derived from an EMBL/GenBank/DDBJ whole genome shotgun (WGS) entry which is preliminary data.</text>
</comment>
<feature type="coiled-coil region" evidence="1">
    <location>
        <begin position="78"/>
        <end position="179"/>
    </location>
</feature>
<keyword evidence="5" id="KW-1185">Reference proteome</keyword>
<feature type="region of interest" description="Disordered" evidence="2">
    <location>
        <begin position="346"/>
        <end position="381"/>
    </location>
</feature>
<feature type="coiled-coil region" evidence="1">
    <location>
        <begin position="233"/>
        <end position="299"/>
    </location>
</feature>
<feature type="compositionally biased region" description="Low complexity" evidence="2">
    <location>
        <begin position="434"/>
        <end position="461"/>
    </location>
</feature>
<keyword evidence="3" id="KW-0472">Membrane</keyword>
<name>A0ABW9ZLR0_9HYPH</name>
<dbReference type="EMBL" id="JAABLP010000004">
    <property type="protein sequence ID" value="NBN65221.1"/>
    <property type="molecule type" value="Genomic_DNA"/>
</dbReference>
<sequence length="478" mass="51189">MRHVVRADGPDHGPDEPARQRVIEAAMYAFLGFLAAGLLALLLLPAVWGRAVRLTREAVLATHPSTYREVKAAQDALRAEAALTHRRLERELDRLKTQNAQLRAETGRHLPERLQMQKDRAELSEHRREVDALLAAQTEENTHLREDLAIARSEARELALALEQRKAEVTELRQLLESRKGTSSDPLAAVTISALEAQIVSLQRQLALRVAAPEQKSQAAEALAAQVHPDADAVALRKTVARLETELMDKEADFIAAQADVARLTLQLDLAGGLPDGLVARLDQDLKEIARDNARLAARAAAQDRALTRTRAEIGRLRQELASSPAVTALRDDLKQLAARVVAADRPDAMAGDPPAAKAKAPRQRKAATKASASELPPPATPAAAARLSAVEIAGRIVRASAAAREALAQTTPPAATQPRPSERTPERTAGDNAPDPDAAQAAQAAQTTQAAQTPSPAQTAGSSKPPRGTDPRKKVVA</sequence>
<evidence type="ECO:0000256" key="1">
    <source>
        <dbReference type="SAM" id="Coils"/>
    </source>
</evidence>
<feature type="compositionally biased region" description="Basic and acidic residues" evidence="2">
    <location>
        <begin position="421"/>
        <end position="430"/>
    </location>
</feature>
<feature type="compositionally biased region" description="Basic and acidic residues" evidence="2">
    <location>
        <begin position="468"/>
        <end position="478"/>
    </location>
</feature>
<dbReference type="Proteomes" id="UP000541347">
    <property type="component" value="Unassembled WGS sequence"/>
</dbReference>
<evidence type="ECO:0000313" key="5">
    <source>
        <dbReference type="Proteomes" id="UP000541347"/>
    </source>
</evidence>
<dbReference type="RefSeq" id="WP_161677214.1">
    <property type="nucleotide sequence ID" value="NZ_JAABLP010000004.1"/>
</dbReference>
<organism evidence="4 5">
    <name type="scientific">Pannonibacter tanglangensis</name>
    <dbReference type="NCBI Taxonomy" id="2750084"/>
    <lineage>
        <taxon>Bacteria</taxon>
        <taxon>Pseudomonadati</taxon>
        <taxon>Pseudomonadota</taxon>
        <taxon>Alphaproteobacteria</taxon>
        <taxon>Hyphomicrobiales</taxon>
        <taxon>Stappiaceae</taxon>
        <taxon>Pannonibacter</taxon>
    </lineage>
</organism>
<keyword evidence="3" id="KW-1133">Transmembrane helix</keyword>
<evidence type="ECO:0000256" key="3">
    <source>
        <dbReference type="SAM" id="Phobius"/>
    </source>
</evidence>
<protein>
    <submittedName>
        <fullName evidence="4">Uncharacterized protein</fullName>
    </submittedName>
</protein>